<keyword evidence="6" id="KW-1185">Reference proteome</keyword>
<dbReference type="PATRIC" id="fig|1614.7.peg.734"/>
<dbReference type="RefSeq" id="WP_225349319.1">
    <property type="nucleotide sequence ID" value="NZ_RIHC01000018.1"/>
</dbReference>
<dbReference type="InterPro" id="IPR003593">
    <property type="entry name" value="AAA+_ATPase"/>
</dbReference>
<evidence type="ECO:0000256" key="1">
    <source>
        <dbReference type="ARBA" id="ARBA00006611"/>
    </source>
</evidence>
<dbReference type="SUPFAM" id="SSF52540">
    <property type="entry name" value="P-loop containing nucleoside triphosphate hydrolases"/>
    <property type="match status" value="1"/>
</dbReference>
<name>A0A0C1PLD3_9LACO</name>
<dbReference type="Proteomes" id="UP000031397">
    <property type="component" value="Unassembled WGS sequence"/>
</dbReference>
<keyword evidence="3" id="KW-0067">ATP-binding</keyword>
<dbReference type="InterPro" id="IPR047667">
    <property type="entry name" value="ATPase_ComGA"/>
</dbReference>
<feature type="domain" description="AAA+ ATPase" evidence="4">
    <location>
        <begin position="135"/>
        <end position="264"/>
    </location>
</feature>
<dbReference type="GO" id="GO:0016887">
    <property type="term" value="F:ATP hydrolysis activity"/>
    <property type="evidence" value="ECO:0007669"/>
    <property type="project" value="TreeGrafter"/>
</dbReference>
<evidence type="ECO:0000313" key="5">
    <source>
        <dbReference type="EMBL" id="KID41537.1"/>
    </source>
</evidence>
<comment type="caution">
    <text evidence="5">The sequence shown here is derived from an EMBL/GenBank/DDBJ whole genome shotgun (WGS) entry which is preliminary data.</text>
</comment>
<evidence type="ECO:0000313" key="6">
    <source>
        <dbReference type="Proteomes" id="UP000031397"/>
    </source>
</evidence>
<proteinExistence type="inferred from homology"/>
<dbReference type="GO" id="GO:0005524">
    <property type="term" value="F:ATP binding"/>
    <property type="evidence" value="ECO:0007669"/>
    <property type="project" value="UniProtKB-KW"/>
</dbReference>
<evidence type="ECO:0000256" key="3">
    <source>
        <dbReference type="ARBA" id="ARBA00022840"/>
    </source>
</evidence>
<dbReference type="Gene3D" id="3.30.450.90">
    <property type="match status" value="1"/>
</dbReference>
<organism evidence="5 6">
    <name type="scientific">Fructilactobacillus fructivorans</name>
    <dbReference type="NCBI Taxonomy" id="1614"/>
    <lineage>
        <taxon>Bacteria</taxon>
        <taxon>Bacillati</taxon>
        <taxon>Bacillota</taxon>
        <taxon>Bacilli</taxon>
        <taxon>Lactobacillales</taxon>
        <taxon>Lactobacillaceae</taxon>
        <taxon>Fructilactobacillus</taxon>
    </lineage>
</organism>
<sequence>MKLKVTQWLDNIMEFAVQRQASDVFILPKENEYCIKVHTAVRTIQITNLSTEMAKRVISYCKYQSGMSVTDSRRPQLGAMDYMIKDQKLRLRLSSVGNFSQNESMVIRIIYDTHQIESGFFNPDQIQKIESACKKRGLLLFAGPTGSGKTTTIYRVVRKISKDQIVMTIEDPVEIYEESFLQLEVNDQAKMTYADLLKVGLRQRPDVFIIGEIRDHQTAEVAISAALSGHLVLSTVHAKSPDGTIQRLLELGIDFERIQAALNLVVYQRLIPTKSKEIKTLLTIKDEFNNHHVEKDDMRDWKDQIELLFKRGIISEKNRDKYFYG</sequence>
<dbReference type="PANTHER" id="PTHR30258:SF2">
    <property type="entry name" value="COMG OPERON PROTEIN 1"/>
    <property type="match status" value="1"/>
</dbReference>
<reference evidence="5 6" key="1">
    <citation type="submission" date="2014-06" db="EMBL/GenBank/DDBJ databases">
        <title>Functional and comparative genomic analyses of the Drosophila gut microbiota identify candidate symbiosis factors.</title>
        <authorList>
            <person name="Newell P.D."/>
            <person name="Chaston J.M."/>
            <person name="Douglas A.E."/>
        </authorList>
    </citation>
    <scope>NUCLEOTIDE SEQUENCE [LARGE SCALE GENOMIC DNA]</scope>
    <source>
        <strain evidence="5 6">DmCS_002</strain>
    </source>
</reference>
<dbReference type="Gene3D" id="3.40.50.300">
    <property type="entry name" value="P-loop containing nucleotide triphosphate hydrolases"/>
    <property type="match status" value="1"/>
</dbReference>
<accession>A0A0C1PLD3</accession>
<dbReference type="NCBIfam" id="NF041000">
    <property type="entry name" value="ATPase_ComGA"/>
    <property type="match status" value="1"/>
</dbReference>
<dbReference type="SMART" id="SM00382">
    <property type="entry name" value="AAA"/>
    <property type="match status" value="1"/>
</dbReference>
<dbReference type="PANTHER" id="PTHR30258">
    <property type="entry name" value="TYPE II SECRETION SYSTEM PROTEIN GSPE-RELATED"/>
    <property type="match status" value="1"/>
</dbReference>
<dbReference type="InterPro" id="IPR027417">
    <property type="entry name" value="P-loop_NTPase"/>
</dbReference>
<gene>
    <name evidence="5" type="ORF">LfDm3_0779</name>
</gene>
<dbReference type="InterPro" id="IPR001482">
    <property type="entry name" value="T2SS/T4SS_dom"/>
</dbReference>
<evidence type="ECO:0000256" key="2">
    <source>
        <dbReference type="ARBA" id="ARBA00022741"/>
    </source>
</evidence>
<dbReference type="Pfam" id="PF00437">
    <property type="entry name" value="T2SSE"/>
    <property type="match status" value="1"/>
</dbReference>
<comment type="similarity">
    <text evidence="1">Belongs to the GSP E family.</text>
</comment>
<dbReference type="EMBL" id="JOJZ01000019">
    <property type="protein sequence ID" value="KID41537.1"/>
    <property type="molecule type" value="Genomic_DNA"/>
</dbReference>
<dbReference type="CDD" id="cd01129">
    <property type="entry name" value="PulE-GspE-like"/>
    <property type="match status" value="1"/>
</dbReference>
<protein>
    <submittedName>
        <fullName evidence="5">Late competence protein ComGA, access of DNA to ComEA</fullName>
    </submittedName>
</protein>
<keyword evidence="2" id="KW-0547">Nucleotide-binding</keyword>
<dbReference type="AlphaFoldDB" id="A0A0C1PLD3"/>
<evidence type="ECO:0000259" key="4">
    <source>
        <dbReference type="SMART" id="SM00382"/>
    </source>
</evidence>
<dbReference type="GO" id="GO:0005886">
    <property type="term" value="C:plasma membrane"/>
    <property type="evidence" value="ECO:0007669"/>
    <property type="project" value="TreeGrafter"/>
</dbReference>